<evidence type="ECO:0000256" key="4">
    <source>
        <dbReference type="ARBA" id="ARBA00022692"/>
    </source>
</evidence>
<keyword evidence="4 7" id="KW-0812">Transmembrane</keyword>
<dbReference type="Pfam" id="PF00361">
    <property type="entry name" value="Proton_antipo_M"/>
    <property type="match status" value="1"/>
</dbReference>
<dbReference type="PANTHER" id="PTHR42703:SF1">
    <property type="entry name" value="NA(+)_H(+) ANTIPORTER SUBUNIT D1"/>
    <property type="match status" value="1"/>
</dbReference>
<evidence type="ECO:0000259" key="10">
    <source>
        <dbReference type="Pfam" id="PF00361"/>
    </source>
</evidence>
<evidence type="ECO:0000256" key="7">
    <source>
        <dbReference type="RuleBase" id="RU000320"/>
    </source>
</evidence>
<dbReference type="GO" id="GO:0042773">
    <property type="term" value="P:ATP synthesis coupled electron transport"/>
    <property type="evidence" value="ECO:0007669"/>
    <property type="project" value="InterPro"/>
</dbReference>
<protein>
    <submittedName>
        <fullName evidence="11">Monovalent cation/H+ antiporter subunit D</fullName>
    </submittedName>
</protein>
<dbReference type="InterPro" id="IPR001750">
    <property type="entry name" value="ND/Mrp_TM"/>
</dbReference>
<reference evidence="11" key="2">
    <citation type="journal article" date="2020" name="Microorganisms">
        <title>Osmotic Adaptation and Compatible Solute Biosynthesis of Phototrophic Bacteria as Revealed from Genome Analyses.</title>
        <authorList>
            <person name="Imhoff J.F."/>
            <person name="Rahn T."/>
            <person name="Kunzel S."/>
            <person name="Keller A."/>
            <person name="Neulinger S.C."/>
        </authorList>
    </citation>
    <scope>NUCLEOTIDE SEQUENCE</scope>
    <source>
        <strain evidence="11">DSM 4395</strain>
    </source>
</reference>
<dbReference type="EMBL" id="NHSF01000020">
    <property type="protein sequence ID" value="MBK5929651.1"/>
    <property type="molecule type" value="Genomic_DNA"/>
</dbReference>
<name>A0AAJ0UDW1_HALSE</name>
<dbReference type="GO" id="GO:0005886">
    <property type="term" value="C:plasma membrane"/>
    <property type="evidence" value="ECO:0007669"/>
    <property type="project" value="UniProtKB-SubCell"/>
</dbReference>
<comment type="subcellular location">
    <subcellularLocation>
        <location evidence="1">Cell membrane</location>
        <topology evidence="1">Multi-pass membrane protein</topology>
    </subcellularLocation>
    <subcellularLocation>
        <location evidence="7">Membrane</location>
        <topology evidence="7">Multi-pass membrane protein</topology>
    </subcellularLocation>
</comment>
<feature type="transmembrane region" description="Helical" evidence="9">
    <location>
        <begin position="372"/>
        <end position="393"/>
    </location>
</feature>
<dbReference type="PRINTS" id="PR01437">
    <property type="entry name" value="NUOXDRDTASE4"/>
</dbReference>
<evidence type="ECO:0000313" key="12">
    <source>
        <dbReference type="Proteomes" id="UP001296967"/>
    </source>
</evidence>
<gene>
    <name evidence="11" type="ORF">CCR82_03645</name>
</gene>
<feature type="domain" description="NADH:quinone oxidoreductase/Mrp antiporter transmembrane" evidence="10">
    <location>
        <begin position="130"/>
        <end position="429"/>
    </location>
</feature>
<feature type="transmembrane region" description="Helical" evidence="9">
    <location>
        <begin position="307"/>
        <end position="327"/>
    </location>
</feature>
<feature type="transmembrane region" description="Helical" evidence="9">
    <location>
        <begin position="281"/>
        <end position="300"/>
    </location>
</feature>
<feature type="transmembrane region" description="Helical" evidence="9">
    <location>
        <begin position="6"/>
        <end position="25"/>
    </location>
</feature>
<evidence type="ECO:0000313" key="11">
    <source>
        <dbReference type="EMBL" id="MBK5929651.1"/>
    </source>
</evidence>
<feature type="transmembrane region" description="Helical" evidence="9">
    <location>
        <begin position="133"/>
        <end position="151"/>
    </location>
</feature>
<evidence type="ECO:0000256" key="3">
    <source>
        <dbReference type="ARBA" id="ARBA00022475"/>
    </source>
</evidence>
<evidence type="ECO:0000256" key="8">
    <source>
        <dbReference type="SAM" id="MobiDB-lite"/>
    </source>
</evidence>
<comment type="caution">
    <text evidence="11">The sequence shown here is derived from an EMBL/GenBank/DDBJ whole genome shotgun (WGS) entry which is preliminary data.</text>
</comment>
<dbReference type="InterPro" id="IPR003918">
    <property type="entry name" value="NADH_UbQ_OxRdtase"/>
</dbReference>
<evidence type="ECO:0000256" key="1">
    <source>
        <dbReference type="ARBA" id="ARBA00004651"/>
    </source>
</evidence>
<feature type="transmembrane region" description="Helical" evidence="9">
    <location>
        <begin position="333"/>
        <end position="351"/>
    </location>
</feature>
<dbReference type="NCBIfam" id="NF009309">
    <property type="entry name" value="PRK12666.1"/>
    <property type="match status" value="1"/>
</dbReference>
<dbReference type="GO" id="GO:0008137">
    <property type="term" value="F:NADH dehydrogenase (ubiquinone) activity"/>
    <property type="evidence" value="ECO:0007669"/>
    <property type="project" value="InterPro"/>
</dbReference>
<feature type="transmembrane region" description="Helical" evidence="9">
    <location>
        <begin position="111"/>
        <end position="127"/>
    </location>
</feature>
<keyword evidence="3" id="KW-1003">Cell membrane</keyword>
<evidence type="ECO:0000256" key="2">
    <source>
        <dbReference type="ARBA" id="ARBA00005346"/>
    </source>
</evidence>
<feature type="transmembrane region" description="Helical" evidence="9">
    <location>
        <begin position="163"/>
        <end position="187"/>
    </location>
</feature>
<dbReference type="RefSeq" id="WP_201244042.1">
    <property type="nucleotide sequence ID" value="NZ_NHSF01000020.1"/>
</dbReference>
<keyword evidence="5 9" id="KW-1133">Transmembrane helix</keyword>
<accession>A0AAJ0UDW1</accession>
<feature type="transmembrane region" description="Helical" evidence="9">
    <location>
        <begin position="74"/>
        <end position="99"/>
    </location>
</feature>
<feature type="transmembrane region" description="Helical" evidence="9">
    <location>
        <begin position="455"/>
        <end position="476"/>
    </location>
</feature>
<dbReference type="InterPro" id="IPR050586">
    <property type="entry name" value="CPA3_Na-H_Antiporter_D"/>
</dbReference>
<feature type="transmembrane region" description="Helical" evidence="9">
    <location>
        <begin position="240"/>
        <end position="261"/>
    </location>
</feature>
<feature type="transmembrane region" description="Helical" evidence="9">
    <location>
        <begin position="413"/>
        <end position="434"/>
    </location>
</feature>
<evidence type="ECO:0000256" key="6">
    <source>
        <dbReference type="ARBA" id="ARBA00023136"/>
    </source>
</evidence>
<sequence>MSAVTAHGVIAPILVPLLTGTLLVLLRGSATPLRRTLSMLGVQLLLGVSLWLLLQVADGEILVYRLGNWAAPHGIVLVADRLAAGMVLLTSVLALFAMMHAIQGSDRRGRQFHVLFQFLLMGLNGAFLTGDLFNLFVFFEILLIASYGLLLHGGGAARSRAGLHYVVINLVGSSLFLFAVGTLYGVLGTLNMADLSQRVAALGPEDIGLVRAAALLLFLVFALKAALAPLHLWLPGAYSAAGPAAVALFAIMTKVGAYSILRVYSLIFGADAGPLAGLVDPWMLVLGLITLVVGTLGALASQRLALLVSHLVVVSAGSILTAFGLGGEAALSAGLYYTFQSTLVVAALFMLTENVARTRGAFGDELRAGPMLPAANLLGGLFLVLALAVAGLPPLSGFIGKVLILKASVGAPAAMPWIMAIVLITGLLTLIALARAGSTLFFKTETHARTASLPNVAKLVPVAALAGISLLFVVFASPIHGYAQAAAAQLVDPGGYLEAVLGAGATDNDADADTDTEPAKMAEVAGPRRTTVHSPPDQIMPAH</sequence>
<dbReference type="AlphaFoldDB" id="A0AAJ0UDW1"/>
<organism evidence="11 12">
    <name type="scientific">Halochromatium salexigens</name>
    <name type="common">Chromatium salexigens</name>
    <dbReference type="NCBI Taxonomy" id="49447"/>
    <lineage>
        <taxon>Bacteria</taxon>
        <taxon>Pseudomonadati</taxon>
        <taxon>Pseudomonadota</taxon>
        <taxon>Gammaproteobacteria</taxon>
        <taxon>Chromatiales</taxon>
        <taxon>Chromatiaceae</taxon>
        <taxon>Halochromatium</taxon>
    </lineage>
</organism>
<proteinExistence type="inferred from homology"/>
<keyword evidence="12" id="KW-1185">Reference proteome</keyword>
<evidence type="ECO:0000256" key="5">
    <source>
        <dbReference type="ARBA" id="ARBA00022989"/>
    </source>
</evidence>
<dbReference type="PANTHER" id="PTHR42703">
    <property type="entry name" value="NADH DEHYDROGENASE"/>
    <property type="match status" value="1"/>
</dbReference>
<feature type="transmembrane region" description="Helical" evidence="9">
    <location>
        <begin position="207"/>
        <end position="228"/>
    </location>
</feature>
<evidence type="ECO:0000256" key="9">
    <source>
        <dbReference type="SAM" id="Phobius"/>
    </source>
</evidence>
<reference evidence="11" key="1">
    <citation type="submission" date="2017-05" db="EMBL/GenBank/DDBJ databases">
        <authorList>
            <person name="Imhoff J.F."/>
            <person name="Rahn T."/>
            <person name="Kuenzel S."/>
            <person name="Neulinger S.C."/>
        </authorList>
    </citation>
    <scope>NUCLEOTIDE SEQUENCE</scope>
    <source>
        <strain evidence="11">DSM 4395</strain>
    </source>
</reference>
<feature type="transmembrane region" description="Helical" evidence="9">
    <location>
        <begin position="37"/>
        <end position="54"/>
    </location>
</feature>
<keyword evidence="6 9" id="KW-0472">Membrane</keyword>
<dbReference type="Proteomes" id="UP001296967">
    <property type="component" value="Unassembled WGS sequence"/>
</dbReference>
<feature type="region of interest" description="Disordered" evidence="8">
    <location>
        <begin position="507"/>
        <end position="543"/>
    </location>
</feature>
<comment type="similarity">
    <text evidence="2">Belongs to the CPA3 antiporters (TC 2.A.63) subunit D family.</text>
</comment>